<dbReference type="EC" id="6.3.2.10" evidence="10 11"/>
<feature type="domain" description="Mur ligase C-terminal" evidence="13">
    <location>
        <begin position="332"/>
        <end position="446"/>
    </location>
</feature>
<comment type="caution">
    <text evidence="15">The sequence shown here is derived from an EMBL/GenBank/DDBJ whole genome shotgun (WGS) entry which is preliminary data.</text>
</comment>
<dbReference type="InterPro" id="IPR004101">
    <property type="entry name" value="Mur_ligase_C"/>
</dbReference>
<dbReference type="InterPro" id="IPR000713">
    <property type="entry name" value="Mur_ligase_N"/>
</dbReference>
<evidence type="ECO:0000259" key="13">
    <source>
        <dbReference type="Pfam" id="PF02875"/>
    </source>
</evidence>
<dbReference type="Proteomes" id="UP001255416">
    <property type="component" value="Unassembled WGS sequence"/>
</dbReference>
<evidence type="ECO:0000313" key="16">
    <source>
        <dbReference type="Proteomes" id="UP001255416"/>
    </source>
</evidence>
<protein>
    <recommendedName>
        <fullName evidence="10 11">UDP-N-acetylmuramoyl-tripeptide--D-alanyl-D-alanine ligase</fullName>
        <ecNumber evidence="10 11">6.3.2.10</ecNumber>
    </recommendedName>
    <alternativeName>
        <fullName evidence="10">D-alanyl-D-alanine-adding enzyme</fullName>
    </alternativeName>
</protein>
<evidence type="ECO:0000259" key="14">
    <source>
        <dbReference type="Pfam" id="PF08245"/>
    </source>
</evidence>
<accession>A0ABU3V8R1</accession>
<keyword evidence="16" id="KW-1185">Reference proteome</keyword>
<organism evidence="15 16">
    <name type="scientific">Sedimentitalea todarodis</name>
    <dbReference type="NCBI Taxonomy" id="1631240"/>
    <lineage>
        <taxon>Bacteria</taxon>
        <taxon>Pseudomonadati</taxon>
        <taxon>Pseudomonadota</taxon>
        <taxon>Alphaproteobacteria</taxon>
        <taxon>Rhodobacterales</taxon>
        <taxon>Paracoccaceae</taxon>
        <taxon>Sedimentitalea</taxon>
    </lineage>
</organism>
<dbReference type="Gene3D" id="3.40.1390.10">
    <property type="entry name" value="MurE/MurF, N-terminal domain"/>
    <property type="match status" value="1"/>
</dbReference>
<evidence type="ECO:0000259" key="12">
    <source>
        <dbReference type="Pfam" id="PF01225"/>
    </source>
</evidence>
<dbReference type="InterPro" id="IPR013221">
    <property type="entry name" value="Mur_ligase_cen"/>
</dbReference>
<evidence type="ECO:0000256" key="5">
    <source>
        <dbReference type="ARBA" id="ARBA00022840"/>
    </source>
</evidence>
<keyword evidence="3 10" id="KW-0132">Cell division</keyword>
<dbReference type="Pfam" id="PF02875">
    <property type="entry name" value="Mur_ligase_C"/>
    <property type="match status" value="1"/>
</dbReference>
<reference evidence="16" key="1">
    <citation type="submission" date="2023-05" db="EMBL/GenBank/DDBJ databases">
        <title>Sedimentitalea sp. nov. JM2-8.</title>
        <authorList>
            <person name="Huang J."/>
        </authorList>
    </citation>
    <scope>NUCLEOTIDE SEQUENCE [LARGE SCALE GENOMIC DNA]</scope>
    <source>
        <strain evidence="16">KHS03</strain>
    </source>
</reference>
<keyword evidence="9 10" id="KW-0961">Cell wall biogenesis/degradation</keyword>
<feature type="domain" description="Mur ligase N-terminal catalytic" evidence="12">
    <location>
        <begin position="24"/>
        <end position="67"/>
    </location>
</feature>
<evidence type="ECO:0000313" key="15">
    <source>
        <dbReference type="EMBL" id="MDU9002556.1"/>
    </source>
</evidence>
<dbReference type="SUPFAM" id="SSF53623">
    <property type="entry name" value="MurD-like peptide ligases, catalytic domain"/>
    <property type="match status" value="1"/>
</dbReference>
<keyword evidence="6 10" id="KW-0133">Cell shape</keyword>
<evidence type="ECO:0000256" key="11">
    <source>
        <dbReference type="RuleBase" id="RU004136"/>
    </source>
</evidence>
<dbReference type="Pfam" id="PF01225">
    <property type="entry name" value="Mur_ligase"/>
    <property type="match status" value="1"/>
</dbReference>
<dbReference type="InterPro" id="IPR035911">
    <property type="entry name" value="MurE/MurF_N"/>
</dbReference>
<keyword evidence="8 10" id="KW-0131">Cell cycle</keyword>
<dbReference type="PANTHER" id="PTHR43024">
    <property type="entry name" value="UDP-N-ACETYLMURAMOYL-TRIPEPTIDE--D-ALANYL-D-ALANINE LIGASE"/>
    <property type="match status" value="1"/>
</dbReference>
<keyword evidence="2 10" id="KW-0436">Ligase</keyword>
<dbReference type="Gene3D" id="3.40.1190.10">
    <property type="entry name" value="Mur-like, catalytic domain"/>
    <property type="match status" value="1"/>
</dbReference>
<keyword evidence="5 10" id="KW-0067">ATP-binding</keyword>
<dbReference type="GO" id="GO:0016874">
    <property type="term" value="F:ligase activity"/>
    <property type="evidence" value="ECO:0007669"/>
    <property type="project" value="UniProtKB-KW"/>
</dbReference>
<sequence length="474" mass="49735">MTLWTARAAAEATGGQAQGDWAASGVSIDTRTLQPGDLFVALRAARDGHDFVAQALDKGAAAALVTHVPDGVAPDAPLLIVDDVQRGLERLGHAGRARTGARVVAVTGSVGKTSTKEMMAQMLADQGRTHASVASYNNHWGVPLTLARMPRDTEFAVIEIGMNHPGEIEPLARMARPHVAMITTVAAVHLEAFADVAAIATEKAAILDGLEPDGTAILNTDIEQADILRDKARSVGATIVEFGTRAKDYHLLDVTVTGDKTIARATVHGEPLLFKIATAGQHFAMNGLGALAATTALGADAAFAVLSLGRWSPYRGRGVREVIHMDAVEPDHDLILLDDAYNANPTSVAAALEVLAGTDKGRGRRIAILGDMKELGPQGAAMHAALADLPAMAQIDMVHCIGPLMGNLHTALPTAKRGQHAQDSTALLAILRRVVHGGDVVLVKGSLSMKLGEIVDAIRKMGHGEPEFATQDNE</sequence>
<evidence type="ECO:0000256" key="8">
    <source>
        <dbReference type="ARBA" id="ARBA00023306"/>
    </source>
</evidence>
<keyword evidence="1 10" id="KW-0963">Cytoplasm</keyword>
<proteinExistence type="inferred from homology"/>
<comment type="function">
    <text evidence="10 11">Involved in cell wall formation. Catalyzes the final step in the synthesis of UDP-N-acetylmuramoyl-pentapeptide, the precursor of murein.</text>
</comment>
<dbReference type="InterPro" id="IPR005863">
    <property type="entry name" value="UDP-N-AcMur_synth"/>
</dbReference>
<evidence type="ECO:0000256" key="1">
    <source>
        <dbReference type="ARBA" id="ARBA00022490"/>
    </source>
</evidence>
<evidence type="ECO:0000256" key="6">
    <source>
        <dbReference type="ARBA" id="ARBA00022960"/>
    </source>
</evidence>
<evidence type="ECO:0000256" key="4">
    <source>
        <dbReference type="ARBA" id="ARBA00022741"/>
    </source>
</evidence>
<dbReference type="SUPFAM" id="SSF63418">
    <property type="entry name" value="MurE/MurF N-terminal domain"/>
    <property type="match status" value="1"/>
</dbReference>
<evidence type="ECO:0000256" key="10">
    <source>
        <dbReference type="HAMAP-Rule" id="MF_02019"/>
    </source>
</evidence>
<dbReference type="SUPFAM" id="SSF53244">
    <property type="entry name" value="MurD-like peptide ligases, peptide-binding domain"/>
    <property type="match status" value="1"/>
</dbReference>
<keyword evidence="7 10" id="KW-0573">Peptidoglycan synthesis</keyword>
<evidence type="ECO:0000256" key="9">
    <source>
        <dbReference type="ARBA" id="ARBA00023316"/>
    </source>
</evidence>
<dbReference type="RefSeq" id="WP_316772552.1">
    <property type="nucleotide sequence ID" value="NZ_JASMWN010000001.1"/>
</dbReference>
<comment type="catalytic activity">
    <reaction evidence="10 11">
        <text>D-alanyl-D-alanine + UDP-N-acetyl-alpha-D-muramoyl-L-alanyl-gamma-D-glutamyl-meso-2,6-diaminopimelate + ATP = UDP-N-acetyl-alpha-D-muramoyl-L-alanyl-gamma-D-glutamyl-meso-2,6-diaminopimeloyl-D-alanyl-D-alanine + ADP + phosphate + H(+)</text>
        <dbReference type="Rhea" id="RHEA:28374"/>
        <dbReference type="ChEBI" id="CHEBI:15378"/>
        <dbReference type="ChEBI" id="CHEBI:30616"/>
        <dbReference type="ChEBI" id="CHEBI:43474"/>
        <dbReference type="ChEBI" id="CHEBI:57822"/>
        <dbReference type="ChEBI" id="CHEBI:61386"/>
        <dbReference type="ChEBI" id="CHEBI:83905"/>
        <dbReference type="ChEBI" id="CHEBI:456216"/>
        <dbReference type="EC" id="6.3.2.10"/>
    </reaction>
</comment>
<name>A0ABU3V8R1_9RHOB</name>
<comment type="similarity">
    <text evidence="10">Belongs to the MurCDEF family. MurF subfamily.</text>
</comment>
<dbReference type="InterPro" id="IPR051046">
    <property type="entry name" value="MurCDEF_CellWall_CoF430Synth"/>
</dbReference>
<dbReference type="HAMAP" id="MF_02019">
    <property type="entry name" value="MurF"/>
    <property type="match status" value="1"/>
</dbReference>
<dbReference type="InterPro" id="IPR036565">
    <property type="entry name" value="Mur-like_cat_sf"/>
</dbReference>
<dbReference type="Pfam" id="PF08245">
    <property type="entry name" value="Mur_ligase_M"/>
    <property type="match status" value="1"/>
</dbReference>
<dbReference type="Gene3D" id="3.90.190.20">
    <property type="entry name" value="Mur ligase, C-terminal domain"/>
    <property type="match status" value="1"/>
</dbReference>
<dbReference type="NCBIfam" id="TIGR01143">
    <property type="entry name" value="murF"/>
    <property type="match status" value="1"/>
</dbReference>
<keyword evidence="4 10" id="KW-0547">Nucleotide-binding</keyword>
<comment type="pathway">
    <text evidence="10 11">Cell wall biogenesis; peptidoglycan biosynthesis.</text>
</comment>
<feature type="domain" description="Mur ligase central" evidence="14">
    <location>
        <begin position="106"/>
        <end position="293"/>
    </location>
</feature>
<feature type="binding site" evidence="10">
    <location>
        <begin position="108"/>
        <end position="114"/>
    </location>
    <ligand>
        <name>ATP</name>
        <dbReference type="ChEBI" id="CHEBI:30616"/>
    </ligand>
</feature>
<comment type="subcellular location">
    <subcellularLocation>
        <location evidence="10 11">Cytoplasm</location>
    </subcellularLocation>
</comment>
<evidence type="ECO:0000256" key="2">
    <source>
        <dbReference type="ARBA" id="ARBA00022598"/>
    </source>
</evidence>
<evidence type="ECO:0000256" key="7">
    <source>
        <dbReference type="ARBA" id="ARBA00022984"/>
    </source>
</evidence>
<dbReference type="PANTHER" id="PTHR43024:SF1">
    <property type="entry name" value="UDP-N-ACETYLMURAMOYL-TRIPEPTIDE--D-ALANYL-D-ALANINE LIGASE"/>
    <property type="match status" value="1"/>
</dbReference>
<dbReference type="EMBL" id="JASMWN010000001">
    <property type="protein sequence ID" value="MDU9002556.1"/>
    <property type="molecule type" value="Genomic_DNA"/>
</dbReference>
<gene>
    <name evidence="10 15" type="primary">murF</name>
    <name evidence="15" type="ORF">QO231_01675</name>
</gene>
<dbReference type="InterPro" id="IPR036615">
    <property type="entry name" value="Mur_ligase_C_dom_sf"/>
</dbReference>
<evidence type="ECO:0000256" key="3">
    <source>
        <dbReference type="ARBA" id="ARBA00022618"/>
    </source>
</evidence>